<dbReference type="InterPro" id="IPR012934">
    <property type="entry name" value="Znf_AD"/>
</dbReference>
<evidence type="ECO:0000256" key="2">
    <source>
        <dbReference type="SAM" id="MobiDB-lite"/>
    </source>
</evidence>
<dbReference type="Pfam" id="PF20231">
    <property type="entry name" value="DUF6589"/>
    <property type="match status" value="1"/>
</dbReference>
<organism evidence="4 5">
    <name type="scientific">Porites lobata</name>
    <dbReference type="NCBI Taxonomy" id="104759"/>
    <lineage>
        <taxon>Eukaryota</taxon>
        <taxon>Metazoa</taxon>
        <taxon>Cnidaria</taxon>
        <taxon>Anthozoa</taxon>
        <taxon>Hexacorallia</taxon>
        <taxon>Scleractinia</taxon>
        <taxon>Fungiina</taxon>
        <taxon>Poritidae</taxon>
        <taxon>Porites</taxon>
    </lineage>
</organism>
<dbReference type="Proteomes" id="UP001159405">
    <property type="component" value="Unassembled WGS sequence"/>
</dbReference>
<proteinExistence type="predicted"/>
<keyword evidence="5" id="KW-1185">Reference proteome</keyword>
<reference evidence="4 5" key="1">
    <citation type="submission" date="2022-05" db="EMBL/GenBank/DDBJ databases">
        <authorList>
            <consortium name="Genoscope - CEA"/>
            <person name="William W."/>
        </authorList>
    </citation>
    <scope>NUCLEOTIDE SEQUENCE [LARGE SCALE GENOMIC DNA]</scope>
</reference>
<dbReference type="SUPFAM" id="SSF57716">
    <property type="entry name" value="Glucocorticoid receptor-like (DNA-binding domain)"/>
    <property type="match status" value="1"/>
</dbReference>
<feature type="region of interest" description="Disordered" evidence="2">
    <location>
        <begin position="760"/>
        <end position="786"/>
    </location>
</feature>
<evidence type="ECO:0000313" key="5">
    <source>
        <dbReference type="Proteomes" id="UP001159405"/>
    </source>
</evidence>
<gene>
    <name evidence="4" type="ORF">PLOB_00015049</name>
</gene>
<dbReference type="SMART" id="SM00868">
    <property type="entry name" value="zf-AD"/>
    <property type="match status" value="1"/>
</dbReference>
<feature type="compositionally biased region" description="Acidic residues" evidence="2">
    <location>
        <begin position="1103"/>
        <end position="1128"/>
    </location>
</feature>
<feature type="binding site" evidence="1">
    <location>
        <position position="19"/>
    </location>
    <ligand>
        <name>Zn(2+)</name>
        <dbReference type="ChEBI" id="CHEBI:29105"/>
    </ligand>
</feature>
<keyword evidence="1" id="KW-0479">Metal-binding</keyword>
<dbReference type="Gene3D" id="3.40.1800.20">
    <property type="match status" value="1"/>
</dbReference>
<accession>A0ABN8NGP9</accession>
<dbReference type="EMBL" id="CALNXK010000019">
    <property type="protein sequence ID" value="CAH3107005.1"/>
    <property type="molecule type" value="Genomic_DNA"/>
</dbReference>
<feature type="domain" description="ZAD" evidence="3">
    <location>
        <begin position="14"/>
        <end position="92"/>
    </location>
</feature>
<sequence>MAEPPKTPTKAATRVCRTCNENIVVKNHPLDLFGAKASQENIPSVLERFFELKVALNDGLPSYICRCCYHKVVKFQEFFRKIAFSKQQQESVLQVKRGKTTAESPSLRSPQTRRDLKKSRTYEDAPATEPHNRSLFQMHMDKPSKTRPRPILPAPSLDRDAKKRKPAKRVKSSTEPSTLSKQEEILSESGLLNPLSRTEIRMQFLLTLHVLVSCITLCHAKCLTLALKDEPLLEEGTKTVDTLATLMLTGCTTHQIAEIIMQCRPLRNAVKCLFLNDVNEQCQKICNRSAENSSVLRTPPSKHKELKNFSWEKVITEMKERVPDVLDVLAVVAIPNVTAHEDSAKQIAPLLFLSMYIIIMFTRWKELSLIQKMNSILLSTGDATERTTKRLNRAGVTMTRETYRGIMDDIGSDLTVTIRRHVSAGCVPRLFFDNLDFKVLVNIILQNHRHSDMHWIAHYVTFDRVPCDHLDDSKPISDGTRFENIEYLLCQSELEKLRSDFIVLVARILAEFFEFMEPLKSAIPKHIQHRYSEFMNKKSVIIGLPVVPYNQSKHADVCQYLEYVQKLLVDIYKPQNQDMPVNADEVLKNVKVPLGGDLLGRERITGAKKTRLGCDSAAERFESIVETPALGHAKQSFLGYIWEQLYKPTPASGRRDIGTLYYFRQNFGLVNVPPRVQDNYSSCESLMLSATKAYICAAFMAWTGTTDTATSPSWVSSIAKERNSAVQWESLQIQIGKFVDEYVLTEFDIERAWREQLEQQCQQKENQRRSAGNDDEMTAISSPAQQPYSSGSVVILLQKSEDYKVLAVGKVVEVDAHISVPEKHVPVFVPSIEECASAILAPGNVVFWPTDLLAVYRSPTMGTVETSQTSNSNLNSNISDIPPGSEEDRYLNYGLQVIQLGMMLMQLNDTEGEGDGERSLINWKMLLLYFRSRPRGKKYAFEAMRFITCVKGLYTEKIAHRVLHGQFVNPKGGKGSNYANDLKMEHLVGDNKVSLRGLCGNKTLKAVQRCSAAAYGLKECCTQYDDECGIHPESTKHTHACTTQDVKAMLTIVQQARPFQYQKGRTLQSFPNLTKSPLDQLALLNTWLTNHKRRLFSGVHDCNEEDNEEENELNDGDENTPEEDDVDD</sequence>
<evidence type="ECO:0000256" key="1">
    <source>
        <dbReference type="PROSITE-ProRule" id="PRU01263"/>
    </source>
</evidence>
<comment type="caution">
    <text evidence="4">The sequence shown here is derived from an EMBL/GenBank/DDBJ whole genome shotgun (WGS) entry which is preliminary data.</text>
</comment>
<feature type="binding site" evidence="1">
    <location>
        <position position="16"/>
    </location>
    <ligand>
        <name>Zn(2+)</name>
        <dbReference type="ChEBI" id="CHEBI:29105"/>
    </ligand>
</feature>
<dbReference type="InterPro" id="IPR046496">
    <property type="entry name" value="DUF6589"/>
</dbReference>
<keyword evidence="1" id="KW-0862">Zinc</keyword>
<feature type="binding site" evidence="1">
    <location>
        <position position="68"/>
    </location>
    <ligand>
        <name>Zn(2+)</name>
        <dbReference type="ChEBI" id="CHEBI:29105"/>
    </ligand>
</feature>
<evidence type="ECO:0000259" key="3">
    <source>
        <dbReference type="PROSITE" id="PS51915"/>
    </source>
</evidence>
<feature type="compositionally biased region" description="Polar residues" evidence="2">
    <location>
        <begin position="101"/>
        <end position="110"/>
    </location>
</feature>
<feature type="region of interest" description="Disordered" evidence="2">
    <location>
        <begin position="90"/>
        <end position="184"/>
    </location>
</feature>
<dbReference type="PROSITE" id="PS51915">
    <property type="entry name" value="ZAD"/>
    <property type="match status" value="1"/>
</dbReference>
<feature type="compositionally biased region" description="Basic and acidic residues" evidence="2">
    <location>
        <begin position="112"/>
        <end position="123"/>
    </location>
</feature>
<protein>
    <recommendedName>
        <fullName evidence="3">ZAD domain-containing protein</fullName>
    </recommendedName>
</protein>
<evidence type="ECO:0000313" key="4">
    <source>
        <dbReference type="EMBL" id="CAH3107005.1"/>
    </source>
</evidence>
<keyword evidence="1" id="KW-0863">Zinc-finger</keyword>
<feature type="compositionally biased region" description="Basic residues" evidence="2">
    <location>
        <begin position="162"/>
        <end position="171"/>
    </location>
</feature>
<name>A0ABN8NGP9_9CNID</name>
<feature type="region of interest" description="Disordered" evidence="2">
    <location>
        <begin position="1100"/>
        <end position="1128"/>
    </location>
</feature>
<feature type="binding site" evidence="1">
    <location>
        <position position="65"/>
    </location>
    <ligand>
        <name>Zn(2+)</name>
        <dbReference type="ChEBI" id="CHEBI:29105"/>
    </ligand>
</feature>
<dbReference type="Pfam" id="PF07776">
    <property type="entry name" value="zf-AD"/>
    <property type="match status" value="1"/>
</dbReference>